<dbReference type="Gene3D" id="2.20.110.10">
    <property type="entry name" value="Histone H3 K4-specific methyltransferase SET7/9 N-terminal domain"/>
    <property type="match status" value="1"/>
</dbReference>
<dbReference type="SUPFAM" id="SSF82185">
    <property type="entry name" value="Histone H3 K4-specific methyltransferase SET7/9 N-terminal domain"/>
    <property type="match status" value="2"/>
</dbReference>
<protein>
    <recommendedName>
        <fullName evidence="3">Toxin-antitoxin system YwqK family antitoxin</fullName>
    </recommendedName>
</protein>
<gene>
    <name evidence="1" type="ORF">GLV81_01630</name>
</gene>
<organism evidence="1 2">
    <name type="scientific">Phnomibacter ginsenosidimutans</name>
    <dbReference type="NCBI Taxonomy" id="2676868"/>
    <lineage>
        <taxon>Bacteria</taxon>
        <taxon>Pseudomonadati</taxon>
        <taxon>Bacteroidota</taxon>
        <taxon>Chitinophagia</taxon>
        <taxon>Chitinophagales</taxon>
        <taxon>Chitinophagaceae</taxon>
        <taxon>Phnomibacter</taxon>
    </lineage>
</organism>
<dbReference type="KEGG" id="fls:GLV81_01630"/>
<sequence>MMKPCQICFSFAQQFDACYCTFMKSLPAMLQQVLLCAGLCSVLASANAQQFSGQFTSLLSQEVLIQHASGQQHADAAHLSVTMPASLQQSAEAHWPPSLMKQVVRWQKAPFGRHASIVTGWYANGQKALTVTMRQQHLHGNWQSWYSNGQHRDSGRLEHNQPDGMWKLWHANGQLRSVRIYNANKHDMIQLALRQQNPKLTFQPLAVQSLKHPEQLHRHTRANAVLPAMAGEETAPDLPFSAGLPHGVVEDYFANGQPVIVGQYNTGLKEGPWQYYAANGQLSASGYYWQGHRHGAWKVYTENGKLKLLQEYVHGRLVHSKQYHR</sequence>
<reference evidence="1 2" key="1">
    <citation type="submission" date="2019-11" db="EMBL/GenBank/DDBJ databases">
        <authorList>
            <person name="Im W.T."/>
        </authorList>
    </citation>
    <scope>NUCLEOTIDE SEQUENCE [LARGE SCALE GENOMIC DNA]</scope>
    <source>
        <strain evidence="1 2">SB-02</strain>
    </source>
</reference>
<accession>A0A6I6G6B2</accession>
<dbReference type="InterPro" id="IPR011652">
    <property type="entry name" value="MORN_2"/>
</dbReference>
<proteinExistence type="predicted"/>
<dbReference type="Proteomes" id="UP000426027">
    <property type="component" value="Chromosome"/>
</dbReference>
<dbReference type="Pfam" id="PF07661">
    <property type="entry name" value="MORN_2"/>
    <property type="match status" value="5"/>
</dbReference>
<dbReference type="AlphaFoldDB" id="A0A6I6G6B2"/>
<evidence type="ECO:0000313" key="1">
    <source>
        <dbReference type="EMBL" id="QGW26973.1"/>
    </source>
</evidence>
<evidence type="ECO:0000313" key="2">
    <source>
        <dbReference type="Proteomes" id="UP000426027"/>
    </source>
</evidence>
<name>A0A6I6G6B2_9BACT</name>
<dbReference type="Gene3D" id="3.90.930.1">
    <property type="match status" value="1"/>
</dbReference>
<dbReference type="EMBL" id="CP046566">
    <property type="protein sequence ID" value="QGW26973.1"/>
    <property type="molecule type" value="Genomic_DNA"/>
</dbReference>
<keyword evidence="2" id="KW-1185">Reference proteome</keyword>
<evidence type="ECO:0008006" key="3">
    <source>
        <dbReference type="Google" id="ProtNLM"/>
    </source>
</evidence>